<dbReference type="AlphaFoldDB" id="A0A6A5KQV4"/>
<evidence type="ECO:0000256" key="1">
    <source>
        <dbReference type="ARBA" id="ARBA00022737"/>
    </source>
</evidence>
<evidence type="ECO:0000256" key="2">
    <source>
        <dbReference type="ARBA" id="ARBA00023043"/>
    </source>
</evidence>
<dbReference type="InterPro" id="IPR050745">
    <property type="entry name" value="Multifunctional_regulatory"/>
</dbReference>
<feature type="region of interest" description="Disordered" evidence="4">
    <location>
        <begin position="275"/>
        <end position="294"/>
    </location>
</feature>
<evidence type="ECO:0000256" key="4">
    <source>
        <dbReference type="SAM" id="MobiDB-lite"/>
    </source>
</evidence>
<dbReference type="PROSITE" id="PS50297">
    <property type="entry name" value="ANK_REP_REGION"/>
    <property type="match status" value="1"/>
</dbReference>
<dbReference type="Proteomes" id="UP000800040">
    <property type="component" value="Unassembled WGS sequence"/>
</dbReference>
<sequence>MGDTQCTPASTAPAVLTLSKAAWRLGISLSKLDHDTKPVATALSDLTGEIKSLSTECDLIYAKLEEIASRSNCDSPPPYDGDGRMWFCLATQVEETSRTIQELESFVKSVSMQEEERLGAGCRPQRLVELNKSKDQIETMGRDVHRHTDNLRTTLLLIQTVLAHLAPHRAKQPLYVEVEKLQRMVKKLQRSSQIGPQWRHSHTEATLMQYAQEALVKGTTMQAVNVAMEPVGRISRGANSNAALKWLDTLETIRYNLSAIAPSIDEAANAILRNSTPSIDDMQEREGSDSDDDLDTDFAKAALNTGTEAFDKQEWEEANSLLQEGLRILQPLSKRQRAFCDVFVLHYKLAVCAYHTQEPADAEEALNSLLRQSISSDEQRQCIHNATHLLSQLYIRMGQVDRARVECEKALQARRRLLGKQHDASLESMALMAHIYVLLNNRALAKSCLAMIPAARREPILRKVENCLGVDVEHLDFSSLLSRATPADTNVAAEGSRSRLSTSDAGSVMAKSPAATSWVTPPSVASEDMDLEDLQSFLKKSPPTAGGATERRPPTKEQGTQRHYSDRSQTDDAVSSPNEPPRAAEAPRGKTLTRKEILSKVGCQPRDRTEEAVCEGDHSALLTILNKKKGFWRSSVRKRGRPERVTALHFAALFGEVDMARRLLDANFNINEVPFGYSTSLTPLNFAIGARQVAMVDFLTANGAKPSEPDTWSTLAGQLMSRSWLLKTMSESERDVVPNRIIAIMDILLRHGWDINAPMATSGSTVLHQAVNFWTGAYKWDLSLRSVVTSYLCERGADPFQENDESKTPYAMAKASGHQDLVLVLEHCLKRKELGDTSVMPVELSAEGQ</sequence>
<dbReference type="Gene3D" id="1.25.40.20">
    <property type="entry name" value="Ankyrin repeat-containing domain"/>
    <property type="match status" value="2"/>
</dbReference>
<dbReference type="SUPFAM" id="SSF48403">
    <property type="entry name" value="Ankyrin repeat"/>
    <property type="match status" value="1"/>
</dbReference>
<keyword evidence="6" id="KW-1185">Reference proteome</keyword>
<dbReference type="SMART" id="SM00248">
    <property type="entry name" value="ANK"/>
    <property type="match status" value="3"/>
</dbReference>
<feature type="region of interest" description="Disordered" evidence="4">
    <location>
        <begin position="538"/>
        <end position="592"/>
    </location>
</feature>
<dbReference type="OrthoDB" id="194358at2759"/>
<evidence type="ECO:0000256" key="3">
    <source>
        <dbReference type="PROSITE-ProRule" id="PRU00023"/>
    </source>
</evidence>
<accession>A0A6A5KQV4</accession>
<organism evidence="5 6">
    <name type="scientific">Decorospora gaudefroyi</name>
    <dbReference type="NCBI Taxonomy" id="184978"/>
    <lineage>
        <taxon>Eukaryota</taxon>
        <taxon>Fungi</taxon>
        <taxon>Dikarya</taxon>
        <taxon>Ascomycota</taxon>
        <taxon>Pezizomycotina</taxon>
        <taxon>Dothideomycetes</taxon>
        <taxon>Pleosporomycetidae</taxon>
        <taxon>Pleosporales</taxon>
        <taxon>Pleosporineae</taxon>
        <taxon>Pleosporaceae</taxon>
        <taxon>Decorospora</taxon>
    </lineage>
</organism>
<dbReference type="SUPFAM" id="SSF48452">
    <property type="entry name" value="TPR-like"/>
    <property type="match status" value="1"/>
</dbReference>
<name>A0A6A5KQV4_9PLEO</name>
<protein>
    <submittedName>
        <fullName evidence="5">Ankyrin</fullName>
    </submittedName>
</protein>
<feature type="repeat" description="ANK" evidence="3">
    <location>
        <begin position="643"/>
        <end position="675"/>
    </location>
</feature>
<dbReference type="Pfam" id="PF13424">
    <property type="entry name" value="TPR_12"/>
    <property type="match status" value="1"/>
</dbReference>
<proteinExistence type="predicted"/>
<dbReference type="Pfam" id="PF12796">
    <property type="entry name" value="Ank_2"/>
    <property type="match status" value="1"/>
</dbReference>
<feature type="region of interest" description="Disordered" evidence="4">
    <location>
        <begin position="486"/>
        <end position="523"/>
    </location>
</feature>
<dbReference type="PANTHER" id="PTHR24189:SF50">
    <property type="entry name" value="ANKYRIN REPEAT AND SOCS BOX PROTEIN 2"/>
    <property type="match status" value="1"/>
</dbReference>
<dbReference type="Gene3D" id="1.25.40.10">
    <property type="entry name" value="Tetratricopeptide repeat domain"/>
    <property type="match status" value="1"/>
</dbReference>
<dbReference type="EMBL" id="ML975244">
    <property type="protein sequence ID" value="KAF1839648.1"/>
    <property type="molecule type" value="Genomic_DNA"/>
</dbReference>
<dbReference type="PROSITE" id="PS50088">
    <property type="entry name" value="ANK_REPEAT"/>
    <property type="match status" value="1"/>
</dbReference>
<feature type="compositionally biased region" description="Basic and acidic residues" evidence="4">
    <location>
        <begin position="549"/>
        <end position="570"/>
    </location>
</feature>
<reference evidence="5" key="1">
    <citation type="submission" date="2020-01" db="EMBL/GenBank/DDBJ databases">
        <authorList>
            <consortium name="DOE Joint Genome Institute"/>
            <person name="Haridas S."/>
            <person name="Albert R."/>
            <person name="Binder M."/>
            <person name="Bloem J."/>
            <person name="Labutti K."/>
            <person name="Salamov A."/>
            <person name="Andreopoulos B."/>
            <person name="Baker S.E."/>
            <person name="Barry K."/>
            <person name="Bills G."/>
            <person name="Bluhm B.H."/>
            <person name="Cannon C."/>
            <person name="Castanera R."/>
            <person name="Culley D.E."/>
            <person name="Daum C."/>
            <person name="Ezra D."/>
            <person name="Gonzalez J.B."/>
            <person name="Henrissat B."/>
            <person name="Kuo A."/>
            <person name="Liang C."/>
            <person name="Lipzen A."/>
            <person name="Lutzoni F."/>
            <person name="Magnuson J."/>
            <person name="Mondo S."/>
            <person name="Nolan M."/>
            <person name="Ohm R."/>
            <person name="Pangilinan J."/>
            <person name="Park H.-J."/>
            <person name="Ramirez L."/>
            <person name="Alfaro M."/>
            <person name="Sun H."/>
            <person name="Tritt A."/>
            <person name="Yoshinaga Y."/>
            <person name="Zwiers L.-H."/>
            <person name="Turgeon B.G."/>
            <person name="Goodwin S.B."/>
            <person name="Spatafora J.W."/>
            <person name="Crous P.W."/>
            <person name="Grigoriev I.V."/>
        </authorList>
    </citation>
    <scope>NUCLEOTIDE SEQUENCE</scope>
    <source>
        <strain evidence="5">P77</strain>
    </source>
</reference>
<gene>
    <name evidence="5" type="ORF">BDW02DRAFT_626082</name>
</gene>
<dbReference type="InterPro" id="IPR002110">
    <property type="entry name" value="Ankyrin_rpt"/>
</dbReference>
<evidence type="ECO:0000313" key="5">
    <source>
        <dbReference type="EMBL" id="KAF1839648.1"/>
    </source>
</evidence>
<dbReference type="PANTHER" id="PTHR24189">
    <property type="entry name" value="MYOTROPHIN"/>
    <property type="match status" value="1"/>
</dbReference>
<evidence type="ECO:0000313" key="6">
    <source>
        <dbReference type="Proteomes" id="UP000800040"/>
    </source>
</evidence>
<dbReference type="InterPro" id="IPR011990">
    <property type="entry name" value="TPR-like_helical_dom_sf"/>
</dbReference>
<dbReference type="InterPro" id="IPR036770">
    <property type="entry name" value="Ankyrin_rpt-contain_sf"/>
</dbReference>
<keyword evidence="2 3" id="KW-0040">ANK repeat</keyword>
<keyword evidence="1" id="KW-0677">Repeat</keyword>